<name>B0CNF6_LACBS</name>
<reference evidence="3 4" key="1">
    <citation type="journal article" date="2008" name="Nature">
        <title>The genome of Laccaria bicolor provides insights into mycorrhizal symbiosis.</title>
        <authorList>
            <person name="Martin F."/>
            <person name="Aerts A."/>
            <person name="Ahren D."/>
            <person name="Brun A."/>
            <person name="Danchin E.G.J."/>
            <person name="Duchaussoy F."/>
            <person name="Gibon J."/>
            <person name="Kohler A."/>
            <person name="Lindquist E."/>
            <person name="Pereda V."/>
            <person name="Salamov A."/>
            <person name="Shapiro H.J."/>
            <person name="Wuyts J."/>
            <person name="Blaudez D."/>
            <person name="Buee M."/>
            <person name="Brokstein P."/>
            <person name="Canbaeck B."/>
            <person name="Cohen D."/>
            <person name="Courty P.E."/>
            <person name="Coutinho P.M."/>
            <person name="Delaruelle C."/>
            <person name="Detter J.C."/>
            <person name="Deveau A."/>
            <person name="DiFazio S."/>
            <person name="Duplessis S."/>
            <person name="Fraissinet-Tachet L."/>
            <person name="Lucic E."/>
            <person name="Frey-Klett P."/>
            <person name="Fourrey C."/>
            <person name="Feussner I."/>
            <person name="Gay G."/>
            <person name="Grimwood J."/>
            <person name="Hoegger P.J."/>
            <person name="Jain P."/>
            <person name="Kilaru S."/>
            <person name="Labbe J."/>
            <person name="Lin Y.C."/>
            <person name="Legue V."/>
            <person name="Le Tacon F."/>
            <person name="Marmeisse R."/>
            <person name="Melayah D."/>
            <person name="Montanini B."/>
            <person name="Muratet M."/>
            <person name="Nehls U."/>
            <person name="Niculita-Hirzel H."/>
            <person name="Oudot-Le Secq M.P."/>
            <person name="Peter M."/>
            <person name="Quesneville H."/>
            <person name="Rajashekar B."/>
            <person name="Reich M."/>
            <person name="Rouhier N."/>
            <person name="Schmutz J."/>
            <person name="Yin T."/>
            <person name="Chalot M."/>
            <person name="Henrissat B."/>
            <person name="Kuees U."/>
            <person name="Lucas S."/>
            <person name="Van de Peer Y."/>
            <person name="Podila G.K."/>
            <person name="Polle A."/>
            <person name="Pukkila P.J."/>
            <person name="Richardson P.M."/>
            <person name="Rouze P."/>
            <person name="Sanders I.R."/>
            <person name="Stajich J.E."/>
            <person name="Tunlid A."/>
            <person name="Tuskan G."/>
            <person name="Grigoriev I.V."/>
        </authorList>
    </citation>
    <scope>NUCLEOTIDE SEQUENCE [LARGE SCALE GENOMIC DNA]</scope>
    <source>
        <strain evidence="4">S238N-H82 / ATCC MYA-4686</strain>
    </source>
</reference>
<sequence>MSEFKSAAIIVWQICVAIQVTCQFAKQWRRVNKEGKRCYCRVVERWGPGLQDCDFCKGVLGCGACEEVGAEQRGHGGVQEQSPVTCDRSSRRRDKTIEKPPFHGNPLGFRGNWRNPWFFISFNSTGPVTRDRPVEILVSTTTQIRRDKPKIWAKFRPLSAAGHEKFRHLSHERQMISTPYKNLRDHRDISAI</sequence>
<keyword evidence="4" id="KW-1185">Reference proteome</keyword>
<dbReference type="KEGG" id="lbc:LACBIDRAFT_320994"/>
<gene>
    <name evidence="3" type="ORF">LACBIDRAFT_320994</name>
</gene>
<evidence type="ECO:0000313" key="3">
    <source>
        <dbReference type="EMBL" id="EDR15920.1"/>
    </source>
</evidence>
<dbReference type="RefSeq" id="XP_001874128.1">
    <property type="nucleotide sequence ID" value="XM_001874093.1"/>
</dbReference>
<organism evidence="4">
    <name type="scientific">Laccaria bicolor (strain S238N-H82 / ATCC MYA-4686)</name>
    <name type="common">Bicoloured deceiver</name>
    <name type="synonym">Laccaria laccata var. bicolor</name>
    <dbReference type="NCBI Taxonomy" id="486041"/>
    <lineage>
        <taxon>Eukaryota</taxon>
        <taxon>Fungi</taxon>
        <taxon>Dikarya</taxon>
        <taxon>Basidiomycota</taxon>
        <taxon>Agaricomycotina</taxon>
        <taxon>Agaricomycetes</taxon>
        <taxon>Agaricomycetidae</taxon>
        <taxon>Agaricales</taxon>
        <taxon>Agaricineae</taxon>
        <taxon>Hydnangiaceae</taxon>
        <taxon>Laccaria</taxon>
    </lineage>
</organism>
<accession>B0CNF6</accession>
<dbReference type="InParanoid" id="B0CNF6"/>
<protein>
    <submittedName>
        <fullName evidence="3">Predicted protein</fullName>
    </submittedName>
</protein>
<feature type="signal peptide" evidence="2">
    <location>
        <begin position="1"/>
        <end position="22"/>
    </location>
</feature>
<evidence type="ECO:0000256" key="2">
    <source>
        <dbReference type="SAM" id="SignalP"/>
    </source>
</evidence>
<evidence type="ECO:0000256" key="1">
    <source>
        <dbReference type="SAM" id="MobiDB-lite"/>
    </source>
</evidence>
<proteinExistence type="predicted"/>
<feature type="region of interest" description="Disordered" evidence="1">
    <location>
        <begin position="74"/>
        <end position="102"/>
    </location>
</feature>
<keyword evidence="2" id="KW-0732">Signal</keyword>
<feature type="chain" id="PRO_5002748801" evidence="2">
    <location>
        <begin position="23"/>
        <end position="192"/>
    </location>
</feature>
<dbReference type="HOGENOM" id="CLU_1415386_0_0_1"/>
<dbReference type="Proteomes" id="UP000001194">
    <property type="component" value="Unassembled WGS sequence"/>
</dbReference>
<evidence type="ECO:0000313" key="4">
    <source>
        <dbReference type="Proteomes" id="UP000001194"/>
    </source>
</evidence>
<dbReference type="AlphaFoldDB" id="B0CNF6"/>
<dbReference type="GeneID" id="6069480"/>
<dbReference type="EMBL" id="DS547091">
    <property type="protein sequence ID" value="EDR15920.1"/>
    <property type="molecule type" value="Genomic_DNA"/>
</dbReference>